<accession>A0A2A2GGU2</accession>
<dbReference type="EMBL" id="NSJZ01000020">
    <property type="protein sequence ID" value="PAU96147.1"/>
    <property type="molecule type" value="Genomic_DNA"/>
</dbReference>
<name>A0A2A2GGU2_9RHOB</name>
<dbReference type="SUPFAM" id="SSF51294">
    <property type="entry name" value="Hedgehog/intein (Hint) domain"/>
    <property type="match status" value="1"/>
</dbReference>
<feature type="domain" description="Hedgehog/Intein (Hint)" evidence="2">
    <location>
        <begin position="59"/>
        <end position="205"/>
    </location>
</feature>
<organism evidence="3 4">
    <name type="scientific">Paracoccus salipaludis</name>
    <dbReference type="NCBI Taxonomy" id="2032623"/>
    <lineage>
        <taxon>Bacteria</taxon>
        <taxon>Pseudomonadati</taxon>
        <taxon>Pseudomonadota</taxon>
        <taxon>Alphaproteobacteria</taxon>
        <taxon>Rhodobacterales</taxon>
        <taxon>Paracoccaceae</taxon>
        <taxon>Paracoccus</taxon>
    </lineage>
</organism>
<dbReference type="InterPro" id="IPR036844">
    <property type="entry name" value="Hint_dom_sf"/>
</dbReference>
<protein>
    <submittedName>
        <fullName evidence="3">Hemolysin</fullName>
    </submittedName>
</protein>
<evidence type="ECO:0000259" key="2">
    <source>
        <dbReference type="Pfam" id="PF13403"/>
    </source>
</evidence>
<comment type="caution">
    <text evidence="3">The sequence shown here is derived from an EMBL/GenBank/DDBJ whole genome shotgun (WGS) entry which is preliminary data.</text>
</comment>
<dbReference type="Pfam" id="PF13403">
    <property type="entry name" value="Hint_2"/>
    <property type="match status" value="1"/>
</dbReference>
<evidence type="ECO:0000256" key="1">
    <source>
        <dbReference type="SAM" id="MobiDB-lite"/>
    </source>
</evidence>
<evidence type="ECO:0000313" key="4">
    <source>
        <dbReference type="Proteomes" id="UP000218023"/>
    </source>
</evidence>
<dbReference type="AlphaFoldDB" id="A0A2A2GGU2"/>
<feature type="region of interest" description="Disordered" evidence="1">
    <location>
        <begin position="252"/>
        <end position="275"/>
    </location>
</feature>
<evidence type="ECO:0000313" key="3">
    <source>
        <dbReference type="EMBL" id="PAU96147.1"/>
    </source>
</evidence>
<dbReference type="OrthoDB" id="6305173at2"/>
<reference evidence="3 4" key="1">
    <citation type="submission" date="2017-09" db="EMBL/GenBank/DDBJ databases">
        <title>Paracoccus alkalisoli sp. nov., isolated from saline alkaline soil.</title>
        <authorList>
            <person name="Dong X."/>
            <person name="Zhang G."/>
        </authorList>
    </citation>
    <scope>NUCLEOTIDE SEQUENCE [LARGE SCALE GENOMIC DNA]</scope>
    <source>
        <strain evidence="3 4">WN007</strain>
    </source>
</reference>
<keyword evidence="4" id="KW-1185">Reference proteome</keyword>
<sequence>MSNGDLFFRPHVNAISAWSGITRVHGIEVVAVNPDVSASYAAFSHTVSFQPEIFEVAFPCFAAGTLIDTIDGPVPVERLAVGSLVRTAGDRFKPVRWIGRRKLDRIDLACRPDLKPVRIGAGALGPGLPRRDLLVSPQHRLLVRSRIARRMFAADEVLVAARHLAGLEGIAVQKDCRDIEYVHFMCDRHEIVLAEGAATETLYAGPQAMTMLPPSARDEILSLFPELTAGGACPARPLATGRQGRRLAHRHLLNGRPLVDDQPARETGRPAGASA</sequence>
<dbReference type="InterPro" id="IPR028992">
    <property type="entry name" value="Hedgehog/Intein_dom"/>
</dbReference>
<proteinExistence type="predicted"/>
<feature type="compositionally biased region" description="Basic and acidic residues" evidence="1">
    <location>
        <begin position="258"/>
        <end position="268"/>
    </location>
</feature>
<dbReference type="Proteomes" id="UP000218023">
    <property type="component" value="Unassembled WGS sequence"/>
</dbReference>
<gene>
    <name evidence="3" type="ORF">CK240_15225</name>
</gene>